<keyword evidence="3" id="KW-1185">Reference proteome</keyword>
<protein>
    <recommendedName>
        <fullName evidence="4">DUF1795 domain-containing protein</fullName>
    </recommendedName>
</protein>
<feature type="signal peptide" evidence="1">
    <location>
        <begin position="1"/>
        <end position="19"/>
    </location>
</feature>
<evidence type="ECO:0000256" key="1">
    <source>
        <dbReference type="SAM" id="SignalP"/>
    </source>
</evidence>
<evidence type="ECO:0000313" key="3">
    <source>
        <dbReference type="Proteomes" id="UP000315439"/>
    </source>
</evidence>
<dbReference type="RefSeq" id="WP_142932058.1">
    <property type="nucleotide sequence ID" value="NZ_ML660165.1"/>
</dbReference>
<dbReference type="AlphaFoldDB" id="A0A545UC86"/>
<feature type="chain" id="PRO_5021882825" description="DUF1795 domain-containing protein" evidence="1">
    <location>
        <begin position="20"/>
        <end position="187"/>
    </location>
</feature>
<evidence type="ECO:0008006" key="4">
    <source>
        <dbReference type="Google" id="ProtNLM"/>
    </source>
</evidence>
<comment type="caution">
    <text evidence="2">The sequence shown here is derived from an EMBL/GenBank/DDBJ whole genome shotgun (WGS) entry which is preliminary data.</text>
</comment>
<organism evidence="2 3">
    <name type="scientific">Aliikangiella coralliicola</name>
    <dbReference type="NCBI Taxonomy" id="2592383"/>
    <lineage>
        <taxon>Bacteria</taxon>
        <taxon>Pseudomonadati</taxon>
        <taxon>Pseudomonadota</taxon>
        <taxon>Gammaproteobacteria</taxon>
        <taxon>Oceanospirillales</taxon>
        <taxon>Pleioneaceae</taxon>
        <taxon>Aliikangiella</taxon>
    </lineage>
</organism>
<evidence type="ECO:0000313" key="2">
    <source>
        <dbReference type="EMBL" id="TQV87076.1"/>
    </source>
</evidence>
<dbReference type="OrthoDB" id="5734884at2"/>
<dbReference type="Proteomes" id="UP000315439">
    <property type="component" value="Unassembled WGS sequence"/>
</dbReference>
<keyword evidence="1" id="KW-0732">Signal</keyword>
<gene>
    <name evidence="2" type="ORF">FLL46_14825</name>
</gene>
<accession>A0A545UC86</accession>
<reference evidence="2 3" key="1">
    <citation type="submission" date="2019-07" db="EMBL/GenBank/DDBJ databases">
        <title>Draft genome for Aliikangiella sp. M105.</title>
        <authorList>
            <person name="Wang G."/>
        </authorList>
    </citation>
    <scope>NUCLEOTIDE SEQUENCE [LARGE SCALE GENOMIC DNA]</scope>
    <source>
        <strain evidence="2 3">M105</strain>
    </source>
</reference>
<dbReference type="EMBL" id="VIKS01000009">
    <property type="protein sequence ID" value="TQV87076.1"/>
    <property type="molecule type" value="Genomic_DNA"/>
</dbReference>
<name>A0A545UC86_9GAMM</name>
<sequence>MTRACFLILLFLFPLNVIANSNEKFVLQILEPTGGKIEKPVSWFYEERHRSARSLSWVISKEEPTNGYETGLAIQLMVGIQDKTKMTPAQFVKNHLNAVAKAAISAKACEPESIGFFIRQCLELEEEKVVNGKVIQFHVLYSFFWNDDTDMVGVTVAGSPSDSWSKYQGIFERMSKIDLIDMDRFKE</sequence>
<proteinExistence type="predicted"/>